<dbReference type="AlphaFoldDB" id="A0AAV4E9X7"/>
<comment type="caution">
    <text evidence="1">The sequence shown here is derived from an EMBL/GenBank/DDBJ whole genome shotgun (WGS) entry which is preliminary data.</text>
</comment>
<proteinExistence type="predicted"/>
<dbReference type="GO" id="GO:0032039">
    <property type="term" value="C:integrator complex"/>
    <property type="evidence" value="ECO:0007669"/>
    <property type="project" value="InterPro"/>
</dbReference>
<dbReference type="EMBL" id="BMAT01003554">
    <property type="protein sequence ID" value="GFR57539.1"/>
    <property type="molecule type" value="Genomic_DNA"/>
</dbReference>
<reference evidence="1 2" key="1">
    <citation type="journal article" date="2021" name="Elife">
        <title>Chloroplast acquisition without the gene transfer in kleptoplastic sea slugs, Plakobranchus ocellatus.</title>
        <authorList>
            <person name="Maeda T."/>
            <person name="Takahashi S."/>
            <person name="Yoshida T."/>
            <person name="Shimamura S."/>
            <person name="Takaki Y."/>
            <person name="Nagai Y."/>
            <person name="Toyoda A."/>
            <person name="Suzuki Y."/>
            <person name="Arimoto A."/>
            <person name="Ishii H."/>
            <person name="Satoh N."/>
            <person name="Nishiyama T."/>
            <person name="Hasebe M."/>
            <person name="Maruyama T."/>
            <person name="Minagawa J."/>
            <person name="Obokata J."/>
            <person name="Shigenobu S."/>
        </authorList>
    </citation>
    <scope>NUCLEOTIDE SEQUENCE [LARGE SCALE GENOMIC DNA]</scope>
</reference>
<protein>
    <submittedName>
        <fullName evidence="1">Integrator complex subunit 2</fullName>
    </submittedName>
</protein>
<organism evidence="1 2">
    <name type="scientific">Elysia marginata</name>
    <dbReference type="NCBI Taxonomy" id="1093978"/>
    <lineage>
        <taxon>Eukaryota</taxon>
        <taxon>Metazoa</taxon>
        <taxon>Spiralia</taxon>
        <taxon>Lophotrochozoa</taxon>
        <taxon>Mollusca</taxon>
        <taxon>Gastropoda</taxon>
        <taxon>Heterobranchia</taxon>
        <taxon>Euthyneura</taxon>
        <taxon>Panpulmonata</taxon>
        <taxon>Sacoglossa</taxon>
        <taxon>Placobranchoidea</taxon>
        <taxon>Plakobranchidae</taxon>
        <taxon>Elysia</taxon>
    </lineage>
</organism>
<sequence length="68" mass="7814">MANKRTSLTRFVIPLHRLRLLTVNALQPVNKLSSLQSSNVKSLTRQQLTEQDLVVDPLVVLRCDERIF</sequence>
<dbReference type="InterPro" id="IPR029321">
    <property type="entry name" value="INTS2"/>
</dbReference>
<evidence type="ECO:0000313" key="2">
    <source>
        <dbReference type="Proteomes" id="UP000762676"/>
    </source>
</evidence>
<accession>A0AAV4E9X7</accession>
<keyword evidence="2" id="KW-1185">Reference proteome</keyword>
<dbReference type="Proteomes" id="UP000762676">
    <property type="component" value="Unassembled WGS sequence"/>
</dbReference>
<name>A0AAV4E9X7_9GAST</name>
<feature type="non-terminal residue" evidence="1">
    <location>
        <position position="68"/>
    </location>
</feature>
<evidence type="ECO:0000313" key="1">
    <source>
        <dbReference type="EMBL" id="GFR57539.1"/>
    </source>
</evidence>
<dbReference type="Pfam" id="PF14750">
    <property type="entry name" value="INTS2"/>
    <property type="match status" value="1"/>
</dbReference>
<gene>
    <name evidence="1" type="ORF">ElyMa_001746400</name>
</gene>